<accession>A0A6J7F0J7</accession>
<evidence type="ECO:0000259" key="4">
    <source>
        <dbReference type="Pfam" id="PF02771"/>
    </source>
</evidence>
<evidence type="ECO:0000256" key="2">
    <source>
        <dbReference type="ARBA" id="ARBA00023002"/>
    </source>
</evidence>
<keyword evidence="1" id="KW-0285">Flavoprotein</keyword>
<dbReference type="SUPFAM" id="SSF47203">
    <property type="entry name" value="Acyl-CoA dehydrogenase C-terminal domain-like"/>
    <property type="match status" value="1"/>
</dbReference>
<keyword evidence="2" id="KW-0560">Oxidoreductase</keyword>
<dbReference type="Gene3D" id="1.20.140.10">
    <property type="entry name" value="Butyryl-CoA Dehydrogenase, subunit A, domain 3"/>
    <property type="match status" value="1"/>
</dbReference>
<dbReference type="PANTHER" id="PTHR43292">
    <property type="entry name" value="ACYL-COA DEHYDROGENASE"/>
    <property type="match status" value="1"/>
</dbReference>
<evidence type="ECO:0000256" key="1">
    <source>
        <dbReference type="ARBA" id="ARBA00022630"/>
    </source>
</evidence>
<dbReference type="AlphaFoldDB" id="A0A6J7F0J7"/>
<evidence type="ECO:0000313" key="5">
    <source>
        <dbReference type="EMBL" id="CAB4887268.1"/>
    </source>
</evidence>
<dbReference type="GO" id="GO:0050660">
    <property type="term" value="F:flavin adenine dinucleotide binding"/>
    <property type="evidence" value="ECO:0007669"/>
    <property type="project" value="InterPro"/>
</dbReference>
<dbReference type="Pfam" id="PF02770">
    <property type="entry name" value="Acyl-CoA_dh_M"/>
    <property type="match status" value="1"/>
</dbReference>
<dbReference type="InterPro" id="IPR037069">
    <property type="entry name" value="AcylCoA_DH/ox_N_sf"/>
</dbReference>
<organism evidence="5">
    <name type="scientific">freshwater metagenome</name>
    <dbReference type="NCBI Taxonomy" id="449393"/>
    <lineage>
        <taxon>unclassified sequences</taxon>
        <taxon>metagenomes</taxon>
        <taxon>ecological metagenomes</taxon>
    </lineage>
</organism>
<dbReference type="InterPro" id="IPR009100">
    <property type="entry name" value="AcylCoA_DH/oxidase_NM_dom_sf"/>
</dbReference>
<reference evidence="5" key="1">
    <citation type="submission" date="2020-05" db="EMBL/GenBank/DDBJ databases">
        <authorList>
            <person name="Chiriac C."/>
            <person name="Salcher M."/>
            <person name="Ghai R."/>
            <person name="Kavagutti S V."/>
        </authorList>
    </citation>
    <scope>NUCLEOTIDE SEQUENCE</scope>
</reference>
<dbReference type="GO" id="GO:0016627">
    <property type="term" value="F:oxidoreductase activity, acting on the CH-CH group of donors"/>
    <property type="evidence" value="ECO:0007669"/>
    <property type="project" value="InterPro"/>
</dbReference>
<dbReference type="GO" id="GO:0005886">
    <property type="term" value="C:plasma membrane"/>
    <property type="evidence" value="ECO:0007669"/>
    <property type="project" value="TreeGrafter"/>
</dbReference>
<dbReference type="EMBL" id="CAFBMC010000001">
    <property type="protein sequence ID" value="CAB4887268.1"/>
    <property type="molecule type" value="Genomic_DNA"/>
</dbReference>
<dbReference type="InterPro" id="IPR006091">
    <property type="entry name" value="Acyl-CoA_Oxase/DH_mid-dom"/>
</dbReference>
<gene>
    <name evidence="5" type="ORF">UFOPK3495_00018</name>
</gene>
<protein>
    <submittedName>
        <fullName evidence="5">Unannotated protein</fullName>
    </submittedName>
</protein>
<dbReference type="InterPro" id="IPR052161">
    <property type="entry name" value="Mycobact_Acyl-CoA_DH"/>
</dbReference>
<dbReference type="Gene3D" id="1.10.540.10">
    <property type="entry name" value="Acyl-CoA dehydrogenase/oxidase, N-terminal domain"/>
    <property type="match status" value="1"/>
</dbReference>
<dbReference type="InterPro" id="IPR013786">
    <property type="entry name" value="AcylCoA_DH/ox_N"/>
</dbReference>
<feature type="domain" description="Acyl-CoA dehydrogenase/oxidase N-terminal" evidence="4">
    <location>
        <begin position="11"/>
        <end position="121"/>
    </location>
</feature>
<dbReference type="InterPro" id="IPR036250">
    <property type="entry name" value="AcylCo_DH-like_C"/>
</dbReference>
<sequence>MDFGFVELSAQDRALQQEIREFLAELFTPDVFALEHETGSGFNAKVYEALGARGWLYPSLPVEQGGAGFTALQNRIMELELDRQDARVMMMKGTSSLPMAAIRKYMPAEIADPILKECAAGRAVVCLGYSEPDGGSDIANAKVRAVQDGEMWAINGSKMWTTGAHISTYTFLITRTDPEAPKHKGITMFLVPLHSEGVTIQAIRTFSGERTNIVFYEDVQVHDSMRIGGVNNGWTVLHGPLDEEHSIGIDSNGGLTDVSVGVSFSRVLGASINEVAQWALKTASADGKSMAEDTRVLERLGSAMVDYEAGMCTPGPMGRVKSSDGLVKQAAQLQDLVGPVGLLPMNAEGGIGVGDIEYAHRFAQGTATYGGTVEVFRTIIAQHVLGLPKAQLPGAKVFMAGKKK</sequence>
<dbReference type="InterPro" id="IPR046373">
    <property type="entry name" value="Acyl-CoA_Oxase/DH_mid-dom_sf"/>
</dbReference>
<evidence type="ECO:0000259" key="3">
    <source>
        <dbReference type="Pfam" id="PF02770"/>
    </source>
</evidence>
<dbReference type="SUPFAM" id="SSF56645">
    <property type="entry name" value="Acyl-CoA dehydrogenase NM domain-like"/>
    <property type="match status" value="1"/>
</dbReference>
<feature type="domain" description="Acyl-CoA oxidase/dehydrogenase middle" evidence="3">
    <location>
        <begin position="126"/>
        <end position="211"/>
    </location>
</feature>
<dbReference type="PANTHER" id="PTHR43292:SF4">
    <property type="entry name" value="ACYL-COA DEHYDROGENASE FADE34"/>
    <property type="match status" value="1"/>
</dbReference>
<dbReference type="Gene3D" id="2.40.110.10">
    <property type="entry name" value="Butyryl-CoA Dehydrogenase, subunit A, domain 2"/>
    <property type="match status" value="1"/>
</dbReference>
<proteinExistence type="predicted"/>
<dbReference type="Pfam" id="PF02771">
    <property type="entry name" value="Acyl-CoA_dh_N"/>
    <property type="match status" value="1"/>
</dbReference>
<name>A0A6J7F0J7_9ZZZZ</name>